<evidence type="ECO:0000313" key="2">
    <source>
        <dbReference type="EMBL" id="KAF8890026.1"/>
    </source>
</evidence>
<accession>A0A9P5NK53</accession>
<dbReference type="Proteomes" id="UP000724874">
    <property type="component" value="Unassembled WGS sequence"/>
</dbReference>
<dbReference type="EMBL" id="JADNYJ010000077">
    <property type="protein sequence ID" value="KAF8890026.1"/>
    <property type="molecule type" value="Genomic_DNA"/>
</dbReference>
<name>A0A9P5NK53_GYMJU</name>
<keyword evidence="3" id="KW-1185">Reference proteome</keyword>
<evidence type="ECO:0008006" key="4">
    <source>
        <dbReference type="Google" id="ProtNLM"/>
    </source>
</evidence>
<dbReference type="OrthoDB" id="3352270at2759"/>
<gene>
    <name evidence="2" type="ORF">CPB84DRAFT_1785219</name>
</gene>
<protein>
    <recommendedName>
        <fullName evidence="4">F-box domain-containing protein</fullName>
    </recommendedName>
</protein>
<dbReference type="Gene3D" id="1.20.1280.50">
    <property type="match status" value="1"/>
</dbReference>
<feature type="region of interest" description="Disordered" evidence="1">
    <location>
        <begin position="514"/>
        <end position="559"/>
    </location>
</feature>
<evidence type="ECO:0000256" key="1">
    <source>
        <dbReference type="SAM" id="MobiDB-lite"/>
    </source>
</evidence>
<feature type="compositionally biased region" description="Acidic residues" evidence="1">
    <location>
        <begin position="532"/>
        <end position="559"/>
    </location>
</feature>
<comment type="caution">
    <text evidence="2">The sequence shown here is derived from an EMBL/GenBank/DDBJ whole genome shotgun (WGS) entry which is preliminary data.</text>
</comment>
<evidence type="ECO:0000313" key="3">
    <source>
        <dbReference type="Proteomes" id="UP000724874"/>
    </source>
</evidence>
<feature type="compositionally biased region" description="Basic and acidic residues" evidence="1">
    <location>
        <begin position="518"/>
        <end position="531"/>
    </location>
</feature>
<reference evidence="2" key="1">
    <citation type="submission" date="2020-11" db="EMBL/GenBank/DDBJ databases">
        <authorList>
            <consortium name="DOE Joint Genome Institute"/>
            <person name="Ahrendt S."/>
            <person name="Riley R."/>
            <person name="Andreopoulos W."/>
            <person name="LaButti K."/>
            <person name="Pangilinan J."/>
            <person name="Ruiz-duenas F.J."/>
            <person name="Barrasa J.M."/>
            <person name="Sanchez-Garcia M."/>
            <person name="Camarero S."/>
            <person name="Miyauchi S."/>
            <person name="Serrano A."/>
            <person name="Linde D."/>
            <person name="Babiker R."/>
            <person name="Drula E."/>
            <person name="Ayuso-Fernandez I."/>
            <person name="Pacheco R."/>
            <person name="Padilla G."/>
            <person name="Ferreira P."/>
            <person name="Barriuso J."/>
            <person name="Kellner H."/>
            <person name="Castanera R."/>
            <person name="Alfaro M."/>
            <person name="Ramirez L."/>
            <person name="Pisabarro A.G."/>
            <person name="Kuo A."/>
            <person name="Tritt A."/>
            <person name="Lipzen A."/>
            <person name="He G."/>
            <person name="Yan M."/>
            <person name="Ng V."/>
            <person name="Cullen D."/>
            <person name="Martin F."/>
            <person name="Rosso M.-N."/>
            <person name="Henrissat B."/>
            <person name="Hibbett D."/>
            <person name="Martinez A.T."/>
            <person name="Grigoriev I.V."/>
        </authorList>
    </citation>
    <scope>NUCLEOTIDE SEQUENCE</scope>
    <source>
        <strain evidence="2">AH 44721</strain>
    </source>
</reference>
<dbReference type="AlphaFoldDB" id="A0A9P5NK53"/>
<sequence length="559" mass="63806">MPSILHMCRPVPPSFLSRPMPQLAFSRRQTGVHSLPIELLTIIFLLGSSFDDPYADGPFLLKPEQEYKPVPSSNFQVVVSHVCRHWRQVALSTSTLWTTLHFRDPTHLHRAKTYLSRCSTSQTYLLDVLVDTVAAEDHVPGLTLYNEELHSIFQIIIPHIKRWRAFHLKISDNECKGTARLFLGTCGGAPNLETLQLYHFENFRTSQRLYLATYRPPVVIFENSLPRLKNISLIGVNLPWENSPYLTKLHQLELALHSEAVRPLYTWWDHFLRSSPDLKVLCLHYSGPKDASPDDSTRAWYPPEKQIPLEMLRELSFTDLDPGFLCELIRRLSLPGLKKLRTIKQEEMTINPSPLIFCLFKVEIIVIHSLECSLASWTGFLRAAQNVRKLKVNFARVGMAYWDVFTQDGDPLTPLGVGIKASQSLVAATGESSNHMGVRGNSSDKSSSTSILLPHLEVFELTGVTGKGIISALRYRHLHRRESTPKRQEWIVSWSGGHRDVELDELIEQGYWAPEGDENVREEDKVIIREAYDDEDEDNDEEEDEDLEAVDSDEESSEE</sequence>
<organism evidence="2 3">
    <name type="scientific">Gymnopilus junonius</name>
    <name type="common">Spectacular rustgill mushroom</name>
    <name type="synonym">Gymnopilus spectabilis subsp. junonius</name>
    <dbReference type="NCBI Taxonomy" id="109634"/>
    <lineage>
        <taxon>Eukaryota</taxon>
        <taxon>Fungi</taxon>
        <taxon>Dikarya</taxon>
        <taxon>Basidiomycota</taxon>
        <taxon>Agaricomycotina</taxon>
        <taxon>Agaricomycetes</taxon>
        <taxon>Agaricomycetidae</taxon>
        <taxon>Agaricales</taxon>
        <taxon>Agaricineae</taxon>
        <taxon>Hymenogastraceae</taxon>
        <taxon>Gymnopilus</taxon>
    </lineage>
</organism>
<proteinExistence type="predicted"/>